<sequence length="558" mass="62529">MAIIMTTRRIKASGKYLLLPLADQKGWFPAPGTIQYLGLYQNGRLLEEYELSLSEKPRAWGVLYLERYAGQELELRLEGGEERLLELLEVSDRTRDAALYQEPERPLAHFTPMRGFMNDPNGLFYHRGEYHYFAQLNPYGFSAGNTHWLHAVSRDLIHWRELPYALLPDETGRMYSGGGVVDVDNTSGLGVGGEPPIFLFYTPAGSKTRWSRGRSFEIAVAVSTDGGRSFEKYPGNPIVPNLSFMNRDPKVVWTGECWAMAIFLDNDRYMILYSDDLLHWEQGDELHIRGAAECPDLFALPLEGDPGQVKWVLWGSTDSYLVGRFHGRHFVPETDAVQGPSHRAYSAYSDSLRSPGGYAAQTFTGAPEGRVVQMAWVRVCPKSGPFVSCASLPVELTLRTTEEGPRLFQQPIQEVGALYENTFEFKNRGLEEIERIPSQYLGEAMDIRFRFTVKPGKLIAISVRGMLIVYDPNTGRLLLPVGAYDIGPVGEELDLRVVTDRCSVEVFANEGRFGMAIAAILDPNDISLRPVYLEAGIGIDLELHRLGNMWSEEAPAGS</sequence>
<keyword evidence="2 4" id="KW-0378">Hydrolase</keyword>
<feature type="domain" description="Glycosyl hydrolase family 32 C-terminal" evidence="6">
    <location>
        <begin position="489"/>
        <end position="515"/>
    </location>
</feature>
<dbReference type="InterPro" id="IPR013148">
    <property type="entry name" value="Glyco_hydro_32_N"/>
</dbReference>
<dbReference type="PANTHER" id="PTHR42800:SF1">
    <property type="entry name" value="EXOINULINASE INUD (AFU_ORTHOLOGUE AFUA_5G00480)"/>
    <property type="match status" value="1"/>
</dbReference>
<evidence type="ECO:0000259" key="6">
    <source>
        <dbReference type="Pfam" id="PF08244"/>
    </source>
</evidence>
<dbReference type="InterPro" id="IPR023296">
    <property type="entry name" value="Glyco_hydro_beta-prop_sf"/>
</dbReference>
<keyword evidence="8" id="KW-1185">Reference proteome</keyword>
<accession>A0ABN5A5A2</accession>
<evidence type="ECO:0000313" key="8">
    <source>
        <dbReference type="Proteomes" id="UP000196710"/>
    </source>
</evidence>
<dbReference type="Pfam" id="PF00251">
    <property type="entry name" value="Glyco_hydro_32N"/>
    <property type="match status" value="1"/>
</dbReference>
<evidence type="ECO:0000313" key="7">
    <source>
        <dbReference type="EMBL" id="ASB42047.1"/>
    </source>
</evidence>
<proteinExistence type="inferred from homology"/>
<dbReference type="InterPro" id="IPR013189">
    <property type="entry name" value="Glyco_hydro_32_C"/>
</dbReference>
<gene>
    <name evidence="7" type="ORF">ADH66_16120</name>
</gene>
<dbReference type="InterPro" id="IPR001362">
    <property type="entry name" value="Glyco_hydro_32"/>
</dbReference>
<dbReference type="CDD" id="cd18622">
    <property type="entry name" value="GH32_Inu-like"/>
    <property type="match status" value="1"/>
</dbReference>
<comment type="similarity">
    <text evidence="1 4">Belongs to the glycosyl hydrolase 32 family.</text>
</comment>
<dbReference type="InterPro" id="IPR018053">
    <property type="entry name" value="Glyco_hydro_32_AS"/>
</dbReference>
<evidence type="ECO:0000256" key="2">
    <source>
        <dbReference type="ARBA" id="ARBA00022801"/>
    </source>
</evidence>
<reference evidence="8" key="1">
    <citation type="submission" date="2017-05" db="EMBL/GenBank/DDBJ databases">
        <title>Improved OligoMM genomes.</title>
        <authorList>
            <person name="Garzetti D."/>
        </authorList>
    </citation>
    <scope>NUCLEOTIDE SEQUENCE [LARGE SCALE GENOMIC DNA]</scope>
    <source>
        <strain evidence="8">KB18</strain>
    </source>
</reference>
<organism evidence="7 8">
    <name type="scientific">Acutalibacter muris</name>
    <dbReference type="NCBI Taxonomy" id="1796620"/>
    <lineage>
        <taxon>Bacteria</taxon>
        <taxon>Bacillati</taxon>
        <taxon>Bacillota</taxon>
        <taxon>Clostridia</taxon>
        <taxon>Eubacteriales</taxon>
        <taxon>Acutalibacteraceae</taxon>
        <taxon>Acutalibacter</taxon>
    </lineage>
</organism>
<name>A0ABN5A5A2_9FIRM</name>
<dbReference type="Gene3D" id="2.60.120.560">
    <property type="entry name" value="Exo-inulinase, domain 1"/>
    <property type="match status" value="1"/>
</dbReference>
<dbReference type="PROSITE" id="PS00609">
    <property type="entry name" value="GLYCOSYL_HYDROL_F32"/>
    <property type="match status" value="1"/>
</dbReference>
<dbReference type="SMART" id="SM00640">
    <property type="entry name" value="Glyco_32"/>
    <property type="match status" value="1"/>
</dbReference>
<dbReference type="SUPFAM" id="SSF75005">
    <property type="entry name" value="Arabinanase/levansucrase/invertase"/>
    <property type="match status" value="1"/>
</dbReference>
<dbReference type="Gene3D" id="2.115.10.20">
    <property type="entry name" value="Glycosyl hydrolase domain, family 43"/>
    <property type="match status" value="1"/>
</dbReference>
<dbReference type="SUPFAM" id="SSF49899">
    <property type="entry name" value="Concanavalin A-like lectins/glucanases"/>
    <property type="match status" value="1"/>
</dbReference>
<dbReference type="InterPro" id="IPR013320">
    <property type="entry name" value="ConA-like_dom_sf"/>
</dbReference>
<keyword evidence="3 4" id="KW-0326">Glycosidase</keyword>
<protein>
    <recommendedName>
        <fullName evidence="9">Glycosyl hydrolase family 32 N-terminal domain-containing protein</fullName>
    </recommendedName>
</protein>
<dbReference type="Proteomes" id="UP000196710">
    <property type="component" value="Chromosome"/>
</dbReference>
<evidence type="ECO:0000256" key="4">
    <source>
        <dbReference type="RuleBase" id="RU362110"/>
    </source>
</evidence>
<evidence type="ECO:0000256" key="3">
    <source>
        <dbReference type="ARBA" id="ARBA00023295"/>
    </source>
</evidence>
<evidence type="ECO:0008006" key="9">
    <source>
        <dbReference type="Google" id="ProtNLM"/>
    </source>
</evidence>
<feature type="domain" description="Glycosyl hydrolase family 32 N-terminal" evidence="5">
    <location>
        <begin position="109"/>
        <end position="411"/>
    </location>
</feature>
<dbReference type="Pfam" id="PF08244">
    <property type="entry name" value="Glyco_hydro_32C"/>
    <property type="match status" value="1"/>
</dbReference>
<dbReference type="PANTHER" id="PTHR42800">
    <property type="entry name" value="EXOINULINASE INUD (AFU_ORTHOLOGUE AFUA_5G00480)"/>
    <property type="match status" value="1"/>
</dbReference>
<dbReference type="EMBL" id="CP021422">
    <property type="protein sequence ID" value="ASB42047.1"/>
    <property type="molecule type" value="Genomic_DNA"/>
</dbReference>
<evidence type="ECO:0000259" key="5">
    <source>
        <dbReference type="Pfam" id="PF00251"/>
    </source>
</evidence>
<evidence type="ECO:0000256" key="1">
    <source>
        <dbReference type="ARBA" id="ARBA00009902"/>
    </source>
</evidence>